<dbReference type="EMBL" id="JAPEUV010000170">
    <property type="protein sequence ID" value="KAJ4330938.1"/>
    <property type="molecule type" value="Genomic_DNA"/>
</dbReference>
<evidence type="ECO:0000256" key="9">
    <source>
        <dbReference type="ARBA" id="ARBA00048233"/>
    </source>
</evidence>
<keyword evidence="6" id="KW-0186">Copper</keyword>
<dbReference type="AlphaFoldDB" id="A0A9W8WRW0"/>
<evidence type="ECO:0000313" key="13">
    <source>
        <dbReference type="EMBL" id="KAJ4330938.1"/>
    </source>
</evidence>
<dbReference type="SUPFAM" id="SSF48056">
    <property type="entry name" value="Di-copper centre-containing domain"/>
    <property type="match status" value="1"/>
</dbReference>
<comment type="caution">
    <text evidence="13">The sequence shown here is derived from an EMBL/GenBank/DDBJ whole genome shotgun (WGS) entry which is preliminary data.</text>
</comment>
<sequence length="481" mass="53683">MALFLGWHRPYLALFEQVLYARIQTLATYAPEDQRERYHWAANSFRIPYWDWSLGDGGGGVPNFFVTETTMVATPEGRNIEIWNPLYKYTFKSIPDGFDDKFMRMNHTVRWPASESPWEDSRQTEFIESFTNLRRSVQDQVAIAFRRSDFKGFWDAIEQVHGWIHGTVGGGYSSGTGGRGHMWPLEYSSYEPLFWLHHTNVDRLFALWQVQNPSADLQTTNVGSAGNVFVADGDTVDGDTPLLPFRRNPGSFWTTNEAMDWKLFGYDYPETRARSNASARATIAQLYSGSARGRMTTGLTAGSMHLSFSTDGAEYTDWVINTSAAPLDLPPTFVVQFSLVGDFSSDTSTDVGMWSIMLPAGHNQVERRVREVELLSKRATVDDMTLHGTVSLTSSLLDQVEAGNVQSLDEKDVVPFLKDKLSWKIYGGDGTQLPDSSLDSIRINIASETARIPSDPNAPIAYSNTTIAHSEVTAGKMGGAN</sequence>
<evidence type="ECO:0000313" key="14">
    <source>
        <dbReference type="Proteomes" id="UP001140562"/>
    </source>
</evidence>
<keyword evidence="4" id="KW-0479">Metal-binding</keyword>
<feature type="domain" description="Tyrosinase copper-binding" evidence="11">
    <location>
        <begin position="2"/>
        <end position="210"/>
    </location>
</feature>
<comment type="similarity">
    <text evidence="2">Belongs to the tyrosinase family.</text>
</comment>
<dbReference type="InterPro" id="IPR041640">
    <property type="entry name" value="Tyrosinase_C"/>
</dbReference>
<dbReference type="PANTHER" id="PTHR11474:SF76">
    <property type="entry name" value="SHKT DOMAIN-CONTAINING PROTEIN"/>
    <property type="match status" value="1"/>
</dbReference>
<evidence type="ECO:0000256" key="5">
    <source>
        <dbReference type="ARBA" id="ARBA00023002"/>
    </source>
</evidence>
<name>A0A9W8WRW0_9PLEO</name>
<evidence type="ECO:0000256" key="1">
    <source>
        <dbReference type="ARBA" id="ARBA00001973"/>
    </source>
</evidence>
<dbReference type="PRINTS" id="PR00092">
    <property type="entry name" value="TYROSINASE"/>
</dbReference>
<dbReference type="Pfam" id="PF18132">
    <property type="entry name" value="Tyrosinase_C"/>
    <property type="match status" value="1"/>
</dbReference>
<proteinExistence type="inferred from homology"/>
<feature type="domain" description="Tyrosinase C-terminal" evidence="12">
    <location>
        <begin position="317"/>
        <end position="445"/>
    </location>
</feature>
<dbReference type="InterPro" id="IPR002227">
    <property type="entry name" value="Tyrosinase_Cu-bd"/>
</dbReference>
<dbReference type="EC" id="1.14.18.1" evidence="3"/>
<evidence type="ECO:0000256" key="8">
    <source>
        <dbReference type="ARBA" id="ARBA00023101"/>
    </source>
</evidence>
<evidence type="ECO:0000256" key="7">
    <source>
        <dbReference type="ARBA" id="ARBA00023033"/>
    </source>
</evidence>
<evidence type="ECO:0000256" key="10">
    <source>
        <dbReference type="ARBA" id="ARBA00048881"/>
    </source>
</evidence>
<dbReference type="GO" id="GO:0004503">
    <property type="term" value="F:tyrosinase activity"/>
    <property type="evidence" value="ECO:0007669"/>
    <property type="project" value="UniProtKB-EC"/>
</dbReference>
<evidence type="ECO:0000256" key="2">
    <source>
        <dbReference type="ARBA" id="ARBA00009928"/>
    </source>
</evidence>
<dbReference type="Proteomes" id="UP001140562">
    <property type="component" value="Unassembled WGS sequence"/>
</dbReference>
<comment type="catalytic activity">
    <reaction evidence="10">
        <text>L-tyrosine + O2 = L-dopaquinone + H2O</text>
        <dbReference type="Rhea" id="RHEA:18117"/>
        <dbReference type="ChEBI" id="CHEBI:15377"/>
        <dbReference type="ChEBI" id="CHEBI:15379"/>
        <dbReference type="ChEBI" id="CHEBI:57924"/>
        <dbReference type="ChEBI" id="CHEBI:58315"/>
        <dbReference type="EC" id="1.14.18.1"/>
    </reaction>
</comment>
<comment type="cofactor">
    <cofactor evidence="1">
        <name>Cu(2+)</name>
        <dbReference type="ChEBI" id="CHEBI:29036"/>
    </cofactor>
</comment>
<reference evidence="13" key="1">
    <citation type="submission" date="2022-10" db="EMBL/GenBank/DDBJ databases">
        <title>Tapping the CABI collections for fungal endophytes: first genome assemblies for Collariella, Neodidymelliopsis, Ascochyta clinopodiicola, Didymella pomorum, Didymosphaeria variabile, Neocosmospora piperis and Neocucurbitaria cava.</title>
        <authorList>
            <person name="Hill R."/>
        </authorList>
    </citation>
    <scope>NUCLEOTIDE SEQUENCE</scope>
    <source>
        <strain evidence="13">IMI 360193</strain>
    </source>
</reference>
<evidence type="ECO:0000256" key="4">
    <source>
        <dbReference type="ARBA" id="ARBA00022723"/>
    </source>
</evidence>
<dbReference type="OrthoDB" id="6132182at2759"/>
<dbReference type="InterPro" id="IPR008922">
    <property type="entry name" value="Di-copper_centre_dom_sf"/>
</dbReference>
<comment type="catalytic activity">
    <reaction evidence="9">
        <text>2 L-dopa + O2 = 2 L-dopaquinone + 2 H2O</text>
        <dbReference type="Rhea" id="RHEA:34287"/>
        <dbReference type="ChEBI" id="CHEBI:15377"/>
        <dbReference type="ChEBI" id="CHEBI:15379"/>
        <dbReference type="ChEBI" id="CHEBI:57504"/>
        <dbReference type="ChEBI" id="CHEBI:57924"/>
        <dbReference type="EC" id="1.14.18.1"/>
    </reaction>
</comment>
<dbReference type="GO" id="GO:0042438">
    <property type="term" value="P:melanin biosynthetic process"/>
    <property type="evidence" value="ECO:0007669"/>
    <property type="project" value="UniProtKB-KW"/>
</dbReference>
<keyword evidence="5" id="KW-0560">Oxidoreductase</keyword>
<keyword evidence="8" id="KW-0470">Melanin biosynthesis</keyword>
<evidence type="ECO:0000256" key="6">
    <source>
        <dbReference type="ARBA" id="ARBA00023008"/>
    </source>
</evidence>
<keyword evidence="7" id="KW-0503">Monooxygenase</keyword>
<dbReference type="InterPro" id="IPR050316">
    <property type="entry name" value="Tyrosinase/Hemocyanin"/>
</dbReference>
<evidence type="ECO:0000259" key="12">
    <source>
        <dbReference type="Pfam" id="PF18132"/>
    </source>
</evidence>
<organism evidence="13 14">
    <name type="scientific">Didymella glomerata</name>
    <dbReference type="NCBI Taxonomy" id="749621"/>
    <lineage>
        <taxon>Eukaryota</taxon>
        <taxon>Fungi</taxon>
        <taxon>Dikarya</taxon>
        <taxon>Ascomycota</taxon>
        <taxon>Pezizomycotina</taxon>
        <taxon>Dothideomycetes</taxon>
        <taxon>Pleosporomycetidae</taxon>
        <taxon>Pleosporales</taxon>
        <taxon>Pleosporineae</taxon>
        <taxon>Didymellaceae</taxon>
        <taxon>Didymella</taxon>
    </lineage>
</organism>
<protein>
    <recommendedName>
        <fullName evidence="3">tyrosinase</fullName>
        <ecNumber evidence="3">1.14.18.1</ecNumber>
    </recommendedName>
</protein>
<dbReference type="GO" id="GO:0046872">
    <property type="term" value="F:metal ion binding"/>
    <property type="evidence" value="ECO:0007669"/>
    <property type="project" value="UniProtKB-KW"/>
</dbReference>
<evidence type="ECO:0000256" key="3">
    <source>
        <dbReference type="ARBA" id="ARBA00011906"/>
    </source>
</evidence>
<keyword evidence="14" id="KW-1185">Reference proteome</keyword>
<evidence type="ECO:0000259" key="11">
    <source>
        <dbReference type="Pfam" id="PF00264"/>
    </source>
</evidence>
<dbReference type="PANTHER" id="PTHR11474">
    <property type="entry name" value="TYROSINASE FAMILY MEMBER"/>
    <property type="match status" value="1"/>
</dbReference>
<dbReference type="Pfam" id="PF00264">
    <property type="entry name" value="Tyrosinase"/>
    <property type="match status" value="1"/>
</dbReference>
<dbReference type="Gene3D" id="1.10.1280.10">
    <property type="entry name" value="Di-copper center containing domain from catechol oxidase"/>
    <property type="match status" value="1"/>
</dbReference>
<accession>A0A9W8WRW0</accession>
<gene>
    <name evidence="13" type="ORF">N0V87_009568</name>
</gene>